<sequence>MVSICCFSKPKQPEWLAPIAMNQPVPFTAPPRPGFKVAPEPPAGRGPSIIYNNFVKEDMPVGFHVSDLSGVYPE</sequence>
<name>A0A1I7TQS5_9PELO</name>
<evidence type="ECO:0000313" key="1">
    <source>
        <dbReference type="Proteomes" id="UP000095282"/>
    </source>
</evidence>
<protein>
    <submittedName>
        <fullName evidence="2">Secretory carrier membrane protein</fullName>
    </submittedName>
</protein>
<dbReference type="WBParaSite" id="Csp11.Scaffold629.g10841.t1">
    <property type="protein sequence ID" value="Csp11.Scaffold629.g10841.t1"/>
    <property type="gene ID" value="Csp11.Scaffold629.g10841"/>
</dbReference>
<dbReference type="eggNOG" id="ENOG502TIJJ">
    <property type="taxonomic scope" value="Eukaryota"/>
</dbReference>
<evidence type="ECO:0000313" key="2">
    <source>
        <dbReference type="WBParaSite" id="Csp11.Scaffold629.g10841.t1"/>
    </source>
</evidence>
<keyword evidence="1" id="KW-1185">Reference proteome</keyword>
<reference evidence="2" key="1">
    <citation type="submission" date="2016-11" db="UniProtKB">
        <authorList>
            <consortium name="WormBaseParasite"/>
        </authorList>
    </citation>
    <scope>IDENTIFICATION</scope>
</reference>
<proteinExistence type="predicted"/>
<organism evidence="1 2">
    <name type="scientific">Caenorhabditis tropicalis</name>
    <dbReference type="NCBI Taxonomy" id="1561998"/>
    <lineage>
        <taxon>Eukaryota</taxon>
        <taxon>Metazoa</taxon>
        <taxon>Ecdysozoa</taxon>
        <taxon>Nematoda</taxon>
        <taxon>Chromadorea</taxon>
        <taxon>Rhabditida</taxon>
        <taxon>Rhabditina</taxon>
        <taxon>Rhabditomorpha</taxon>
        <taxon>Rhabditoidea</taxon>
        <taxon>Rhabditidae</taxon>
        <taxon>Peloderinae</taxon>
        <taxon>Caenorhabditis</taxon>
    </lineage>
</organism>
<dbReference type="AlphaFoldDB" id="A0A1I7TQS5"/>
<dbReference type="Proteomes" id="UP000095282">
    <property type="component" value="Unplaced"/>
</dbReference>
<accession>A0A1I7TQS5</accession>